<gene>
    <name evidence="2" type="ORF">DPMN_102460</name>
</gene>
<sequence>MNRASPGRTGHDRCGTGNNRNGTGNNRDGIVAPSGPLQTPARLRKAYGGVPFAAVRVPV</sequence>
<dbReference type="AlphaFoldDB" id="A0A9D4LKJ1"/>
<organism evidence="2 3">
    <name type="scientific">Dreissena polymorpha</name>
    <name type="common">Zebra mussel</name>
    <name type="synonym">Mytilus polymorpha</name>
    <dbReference type="NCBI Taxonomy" id="45954"/>
    <lineage>
        <taxon>Eukaryota</taxon>
        <taxon>Metazoa</taxon>
        <taxon>Spiralia</taxon>
        <taxon>Lophotrochozoa</taxon>
        <taxon>Mollusca</taxon>
        <taxon>Bivalvia</taxon>
        <taxon>Autobranchia</taxon>
        <taxon>Heteroconchia</taxon>
        <taxon>Euheterodonta</taxon>
        <taxon>Imparidentia</taxon>
        <taxon>Neoheterodontei</taxon>
        <taxon>Myida</taxon>
        <taxon>Dreissenoidea</taxon>
        <taxon>Dreissenidae</taxon>
        <taxon>Dreissena</taxon>
    </lineage>
</organism>
<feature type="region of interest" description="Disordered" evidence="1">
    <location>
        <begin position="1"/>
        <end position="38"/>
    </location>
</feature>
<evidence type="ECO:0000313" key="3">
    <source>
        <dbReference type="Proteomes" id="UP000828390"/>
    </source>
</evidence>
<proteinExistence type="predicted"/>
<reference evidence="2" key="2">
    <citation type="submission" date="2020-11" db="EMBL/GenBank/DDBJ databases">
        <authorList>
            <person name="McCartney M.A."/>
            <person name="Auch B."/>
            <person name="Kono T."/>
            <person name="Mallez S."/>
            <person name="Becker A."/>
            <person name="Gohl D.M."/>
            <person name="Silverstein K.A.T."/>
            <person name="Koren S."/>
            <person name="Bechman K.B."/>
            <person name="Herman A."/>
            <person name="Abrahante J.E."/>
            <person name="Garbe J."/>
        </authorList>
    </citation>
    <scope>NUCLEOTIDE SEQUENCE</scope>
    <source>
        <strain evidence="2">Duluth1</strain>
        <tissue evidence="2">Whole animal</tissue>
    </source>
</reference>
<name>A0A9D4LKJ1_DREPO</name>
<evidence type="ECO:0000313" key="2">
    <source>
        <dbReference type="EMBL" id="KAH3859641.1"/>
    </source>
</evidence>
<comment type="caution">
    <text evidence="2">The sequence shown here is derived from an EMBL/GenBank/DDBJ whole genome shotgun (WGS) entry which is preliminary data.</text>
</comment>
<dbReference type="EMBL" id="JAIWYP010000003">
    <property type="protein sequence ID" value="KAH3859641.1"/>
    <property type="molecule type" value="Genomic_DNA"/>
</dbReference>
<reference evidence="2" key="1">
    <citation type="journal article" date="2019" name="bioRxiv">
        <title>The Genome of the Zebra Mussel, Dreissena polymorpha: A Resource for Invasive Species Research.</title>
        <authorList>
            <person name="McCartney M.A."/>
            <person name="Auch B."/>
            <person name="Kono T."/>
            <person name="Mallez S."/>
            <person name="Zhang Y."/>
            <person name="Obille A."/>
            <person name="Becker A."/>
            <person name="Abrahante J.E."/>
            <person name="Garbe J."/>
            <person name="Badalamenti J.P."/>
            <person name="Herman A."/>
            <person name="Mangelson H."/>
            <person name="Liachko I."/>
            <person name="Sullivan S."/>
            <person name="Sone E.D."/>
            <person name="Koren S."/>
            <person name="Silverstein K.A.T."/>
            <person name="Beckman K.B."/>
            <person name="Gohl D.M."/>
        </authorList>
    </citation>
    <scope>NUCLEOTIDE SEQUENCE</scope>
    <source>
        <strain evidence="2">Duluth1</strain>
        <tissue evidence="2">Whole animal</tissue>
    </source>
</reference>
<keyword evidence="3" id="KW-1185">Reference proteome</keyword>
<dbReference type="Proteomes" id="UP000828390">
    <property type="component" value="Unassembled WGS sequence"/>
</dbReference>
<protein>
    <submittedName>
        <fullName evidence="2">Uncharacterized protein</fullName>
    </submittedName>
</protein>
<accession>A0A9D4LKJ1</accession>
<evidence type="ECO:0000256" key="1">
    <source>
        <dbReference type="SAM" id="MobiDB-lite"/>
    </source>
</evidence>
<feature type="compositionally biased region" description="Low complexity" evidence="1">
    <location>
        <begin position="15"/>
        <end position="29"/>
    </location>
</feature>